<feature type="transmembrane region" description="Helical" evidence="1">
    <location>
        <begin position="12"/>
        <end position="30"/>
    </location>
</feature>
<feature type="transmembrane region" description="Helical" evidence="1">
    <location>
        <begin position="79"/>
        <end position="96"/>
    </location>
</feature>
<protein>
    <recommendedName>
        <fullName evidence="4">Glycosyltransferase RgtA/B/C/D-like domain-containing protein</fullName>
    </recommendedName>
</protein>
<dbReference type="Proteomes" id="UP000177215">
    <property type="component" value="Unassembled WGS sequence"/>
</dbReference>
<name>A0A1F6EWD8_9BACT</name>
<evidence type="ECO:0000256" key="1">
    <source>
        <dbReference type="SAM" id="Phobius"/>
    </source>
</evidence>
<feature type="transmembrane region" description="Helical" evidence="1">
    <location>
        <begin position="265"/>
        <end position="289"/>
    </location>
</feature>
<feature type="transmembrane region" description="Helical" evidence="1">
    <location>
        <begin position="338"/>
        <end position="355"/>
    </location>
</feature>
<accession>A0A1F6EWD8</accession>
<feature type="transmembrane region" description="Helical" evidence="1">
    <location>
        <begin position="192"/>
        <end position="213"/>
    </location>
</feature>
<keyword evidence="1" id="KW-0812">Transmembrane</keyword>
<dbReference type="EMBL" id="MFMC01000002">
    <property type="protein sequence ID" value="OGG77937.1"/>
    <property type="molecule type" value="Genomic_DNA"/>
</dbReference>
<feature type="transmembrane region" description="Helical" evidence="1">
    <location>
        <begin position="157"/>
        <end position="172"/>
    </location>
</feature>
<dbReference type="AlphaFoldDB" id="A0A1F6EWD8"/>
<organism evidence="2 3">
    <name type="scientific">Candidatus Kaiserbacteria bacterium RIFCSPLOWO2_01_FULL_54_24</name>
    <dbReference type="NCBI Taxonomy" id="1798515"/>
    <lineage>
        <taxon>Bacteria</taxon>
        <taxon>Candidatus Kaiseribacteriota</taxon>
    </lineage>
</organism>
<keyword evidence="1" id="KW-1133">Transmembrane helix</keyword>
<feature type="transmembrane region" description="Helical" evidence="1">
    <location>
        <begin position="225"/>
        <end position="245"/>
    </location>
</feature>
<feature type="transmembrane region" description="Helical" evidence="1">
    <location>
        <begin position="367"/>
        <end position="385"/>
    </location>
</feature>
<evidence type="ECO:0000313" key="3">
    <source>
        <dbReference type="Proteomes" id="UP000177215"/>
    </source>
</evidence>
<evidence type="ECO:0000313" key="2">
    <source>
        <dbReference type="EMBL" id="OGG77937.1"/>
    </source>
</evidence>
<reference evidence="2 3" key="1">
    <citation type="journal article" date="2016" name="Nat. Commun.">
        <title>Thousands of microbial genomes shed light on interconnected biogeochemical processes in an aquifer system.</title>
        <authorList>
            <person name="Anantharaman K."/>
            <person name="Brown C.T."/>
            <person name="Hug L.A."/>
            <person name="Sharon I."/>
            <person name="Castelle C.J."/>
            <person name="Probst A.J."/>
            <person name="Thomas B.C."/>
            <person name="Singh A."/>
            <person name="Wilkins M.J."/>
            <person name="Karaoz U."/>
            <person name="Brodie E.L."/>
            <person name="Williams K.H."/>
            <person name="Hubbard S.S."/>
            <person name="Banfield J.F."/>
        </authorList>
    </citation>
    <scope>NUCLEOTIDE SEQUENCE [LARGE SCALE GENOMIC DNA]</scope>
</reference>
<feature type="transmembrane region" description="Helical" evidence="1">
    <location>
        <begin position="126"/>
        <end position="145"/>
    </location>
</feature>
<keyword evidence="1" id="KW-0472">Membrane</keyword>
<evidence type="ECO:0008006" key="4">
    <source>
        <dbReference type="Google" id="ProtNLM"/>
    </source>
</evidence>
<comment type="caution">
    <text evidence="2">The sequence shown here is derived from an EMBL/GenBank/DDBJ whole genome shotgun (WGS) entry which is preliminary data.</text>
</comment>
<feature type="transmembrane region" description="Helical" evidence="1">
    <location>
        <begin position="301"/>
        <end position="318"/>
    </location>
</feature>
<dbReference type="STRING" id="1798515.A3B35_02145"/>
<proteinExistence type="predicted"/>
<gene>
    <name evidence="2" type="ORF">A3B35_02145</name>
</gene>
<sequence>MKTHKEFVYRHRCFFALCAAVFMLALIPLLETTVLVGGEWRGVPQAYMDEYIYYSHVTEAGTGNIFFGNPYLLEHRFDAPLVLFGSNVLAALPLLLGLPLIPALIINFILWSVVFSALYYRLLREFALPAALCAAGAFFAYLQSYDQVYRISVRQEVFPFLLFFYIALIRFIKQPESRSGTILLGIAAGSSFYIYGFLWQTVVVTLGLLALYALCTRQWLFLRRVLLGSALGGALGFPALFYTLWVSRQPYFWESMTRFGLVNTHLPVAEVIYSGAWAGIVVALVALIYWRAPLLRQQRTFHVAALFLCVTGMALWIMQGSNVITGQLLEIGDHMRRFIIVWLPLATTLSAYALYNYHEYLSKPLRSLAAAALVCLVGANLYFAYHHSHPFRAPLESAAIWKEQQLYAAPLQWLESHEAEPVVVWGNQRDFSTIHVPVLTKHYALFVEAAQFMLLPTDEIRERYLVSRYFDGVTVESLKEDMLPHAGRANTFHLPKTIERGIKICRIIFFWNKGHDCGVPPTPQALMGEAYFDGLVARFETDIKPNIEEYLKKYQVSYILKDIKRDPQYRPEVLGAVRVYQDARFEVYKLP</sequence>